<dbReference type="InterPro" id="IPR001789">
    <property type="entry name" value="Sig_transdc_resp-reg_receiver"/>
</dbReference>
<dbReference type="SMART" id="SM00448">
    <property type="entry name" value="REC"/>
    <property type="match status" value="1"/>
</dbReference>
<dbReference type="Gene3D" id="1.10.10.10">
    <property type="entry name" value="Winged helix-like DNA-binding domain superfamily/Winged helix DNA-binding domain"/>
    <property type="match status" value="1"/>
</dbReference>
<organism evidence="10 11">
    <name type="scientific">Leeia speluncae</name>
    <dbReference type="NCBI Taxonomy" id="2884804"/>
    <lineage>
        <taxon>Bacteria</taxon>
        <taxon>Pseudomonadati</taxon>
        <taxon>Pseudomonadota</taxon>
        <taxon>Betaproteobacteria</taxon>
        <taxon>Neisseriales</taxon>
        <taxon>Leeiaceae</taxon>
        <taxon>Leeia</taxon>
    </lineage>
</organism>
<protein>
    <submittedName>
        <fullName evidence="10">Response regulator transcription factor</fullName>
    </submittedName>
</protein>
<dbReference type="EMBL" id="JAJBZT010000002">
    <property type="protein sequence ID" value="MCB6182512.1"/>
    <property type="molecule type" value="Genomic_DNA"/>
</dbReference>
<dbReference type="RefSeq" id="WP_227178320.1">
    <property type="nucleotide sequence ID" value="NZ_JAJBZT010000002.1"/>
</dbReference>
<keyword evidence="2" id="KW-0902">Two-component regulatory system</keyword>
<sequence length="238" mass="26490">MQRILIVDDEIDMLEMLQDLLSSAGFEAVAVDNGKSAMQEVTKTPIDLVLMDLKLKGEDGLTVARAVRQLSSAPIVILTGKGDETDRILGLELVADDFVMKPFNPRELLARVRALLRRMERVQAPVLAGIDGAECYTFSSWTVNLTSRELFDANMQSCALTPGEFALLEAFVKNPRRVLSRDALLAHTRSGDTEVFDRTIDVLITRLRKKIEPNSRQPSFIKTERGIGYLFAADVKHA</sequence>
<dbReference type="InterPro" id="IPR011006">
    <property type="entry name" value="CheY-like_superfamily"/>
</dbReference>
<gene>
    <name evidence="10" type="ORF">LIN78_02975</name>
</gene>
<feature type="DNA-binding region" description="OmpR/PhoB-type" evidence="7">
    <location>
        <begin position="133"/>
        <end position="233"/>
    </location>
</feature>
<dbReference type="InterPro" id="IPR039420">
    <property type="entry name" value="WalR-like"/>
</dbReference>
<keyword evidence="4 7" id="KW-0238">DNA-binding</keyword>
<proteinExistence type="predicted"/>
<dbReference type="InterPro" id="IPR016032">
    <property type="entry name" value="Sig_transdc_resp-reg_C-effctor"/>
</dbReference>
<evidence type="ECO:0000256" key="1">
    <source>
        <dbReference type="ARBA" id="ARBA00022553"/>
    </source>
</evidence>
<comment type="caution">
    <text evidence="10">The sequence shown here is derived from an EMBL/GenBank/DDBJ whole genome shotgun (WGS) entry which is preliminary data.</text>
</comment>
<dbReference type="SMART" id="SM00862">
    <property type="entry name" value="Trans_reg_C"/>
    <property type="match status" value="1"/>
</dbReference>
<dbReference type="Proteomes" id="UP001165395">
    <property type="component" value="Unassembled WGS sequence"/>
</dbReference>
<feature type="domain" description="Response regulatory" evidence="8">
    <location>
        <begin position="3"/>
        <end position="116"/>
    </location>
</feature>
<dbReference type="CDD" id="cd00383">
    <property type="entry name" value="trans_reg_C"/>
    <property type="match status" value="1"/>
</dbReference>
<keyword evidence="11" id="KW-1185">Reference proteome</keyword>
<dbReference type="PANTHER" id="PTHR48111">
    <property type="entry name" value="REGULATOR OF RPOS"/>
    <property type="match status" value="1"/>
</dbReference>
<evidence type="ECO:0000256" key="5">
    <source>
        <dbReference type="ARBA" id="ARBA00023163"/>
    </source>
</evidence>
<dbReference type="PROSITE" id="PS51755">
    <property type="entry name" value="OMPR_PHOB"/>
    <property type="match status" value="1"/>
</dbReference>
<keyword evidence="1 6" id="KW-0597">Phosphoprotein</keyword>
<dbReference type="SUPFAM" id="SSF52172">
    <property type="entry name" value="CheY-like"/>
    <property type="match status" value="1"/>
</dbReference>
<dbReference type="Gene3D" id="6.10.250.690">
    <property type="match status" value="1"/>
</dbReference>
<evidence type="ECO:0000256" key="4">
    <source>
        <dbReference type="ARBA" id="ARBA00023125"/>
    </source>
</evidence>
<keyword evidence="3" id="KW-0805">Transcription regulation</keyword>
<feature type="domain" description="OmpR/PhoB-type" evidence="9">
    <location>
        <begin position="133"/>
        <end position="233"/>
    </location>
</feature>
<dbReference type="PANTHER" id="PTHR48111:SF4">
    <property type="entry name" value="DNA-BINDING DUAL TRANSCRIPTIONAL REGULATOR OMPR"/>
    <property type="match status" value="1"/>
</dbReference>
<evidence type="ECO:0000259" key="8">
    <source>
        <dbReference type="PROSITE" id="PS50110"/>
    </source>
</evidence>
<keyword evidence="5" id="KW-0804">Transcription</keyword>
<dbReference type="SUPFAM" id="SSF46894">
    <property type="entry name" value="C-terminal effector domain of the bipartite response regulators"/>
    <property type="match status" value="1"/>
</dbReference>
<dbReference type="Pfam" id="PF00486">
    <property type="entry name" value="Trans_reg_C"/>
    <property type="match status" value="1"/>
</dbReference>
<evidence type="ECO:0000313" key="11">
    <source>
        <dbReference type="Proteomes" id="UP001165395"/>
    </source>
</evidence>
<dbReference type="PROSITE" id="PS50110">
    <property type="entry name" value="RESPONSE_REGULATORY"/>
    <property type="match status" value="1"/>
</dbReference>
<accession>A0ABS8D2T2</accession>
<dbReference type="Gene3D" id="3.40.50.2300">
    <property type="match status" value="1"/>
</dbReference>
<evidence type="ECO:0000256" key="2">
    <source>
        <dbReference type="ARBA" id="ARBA00023012"/>
    </source>
</evidence>
<reference evidence="10" key="1">
    <citation type="submission" date="2021-10" db="EMBL/GenBank/DDBJ databases">
        <title>The complete genome sequence of Leeia sp. TBRC 13508.</title>
        <authorList>
            <person name="Charoenyingcharoen P."/>
            <person name="Yukphan P."/>
        </authorList>
    </citation>
    <scope>NUCLEOTIDE SEQUENCE</scope>
    <source>
        <strain evidence="10">TBRC 13508</strain>
    </source>
</reference>
<feature type="modified residue" description="4-aspartylphosphate" evidence="6">
    <location>
        <position position="52"/>
    </location>
</feature>
<dbReference type="InterPro" id="IPR001867">
    <property type="entry name" value="OmpR/PhoB-type_DNA-bd"/>
</dbReference>
<name>A0ABS8D2T2_9NEIS</name>
<evidence type="ECO:0000256" key="3">
    <source>
        <dbReference type="ARBA" id="ARBA00023015"/>
    </source>
</evidence>
<dbReference type="Pfam" id="PF00072">
    <property type="entry name" value="Response_reg"/>
    <property type="match status" value="1"/>
</dbReference>
<evidence type="ECO:0000259" key="9">
    <source>
        <dbReference type="PROSITE" id="PS51755"/>
    </source>
</evidence>
<evidence type="ECO:0000313" key="10">
    <source>
        <dbReference type="EMBL" id="MCB6182512.1"/>
    </source>
</evidence>
<dbReference type="InterPro" id="IPR036388">
    <property type="entry name" value="WH-like_DNA-bd_sf"/>
</dbReference>
<evidence type="ECO:0000256" key="7">
    <source>
        <dbReference type="PROSITE-ProRule" id="PRU01091"/>
    </source>
</evidence>
<evidence type="ECO:0000256" key="6">
    <source>
        <dbReference type="PROSITE-ProRule" id="PRU00169"/>
    </source>
</evidence>